<accession>A0ABX2EF50</accession>
<keyword evidence="9" id="KW-1185">Reference proteome</keyword>
<evidence type="ECO:0000256" key="4">
    <source>
        <dbReference type="ARBA" id="ARBA00022989"/>
    </source>
</evidence>
<dbReference type="RefSeq" id="WP_173122352.1">
    <property type="nucleotide sequence ID" value="NZ_JABRWJ010000003.1"/>
</dbReference>
<comment type="subcellular location">
    <subcellularLocation>
        <location evidence="1">Membrane</location>
        <topology evidence="1">Multi-pass membrane protein</topology>
    </subcellularLocation>
</comment>
<feature type="transmembrane region" description="Helical" evidence="6">
    <location>
        <begin position="21"/>
        <end position="39"/>
    </location>
</feature>
<feature type="transmembrane region" description="Helical" evidence="6">
    <location>
        <begin position="235"/>
        <end position="256"/>
    </location>
</feature>
<dbReference type="EMBL" id="JABRWJ010000003">
    <property type="protein sequence ID" value="NRF67221.1"/>
    <property type="molecule type" value="Genomic_DNA"/>
</dbReference>
<dbReference type="InterPro" id="IPR044770">
    <property type="entry name" value="MFS_spinster-like"/>
</dbReference>
<dbReference type="InterPro" id="IPR020846">
    <property type="entry name" value="MFS_dom"/>
</dbReference>
<dbReference type="PANTHER" id="PTHR23505">
    <property type="entry name" value="SPINSTER"/>
    <property type="match status" value="1"/>
</dbReference>
<feature type="transmembrane region" description="Helical" evidence="6">
    <location>
        <begin position="178"/>
        <end position="197"/>
    </location>
</feature>
<dbReference type="InterPro" id="IPR036259">
    <property type="entry name" value="MFS_trans_sf"/>
</dbReference>
<reference evidence="8 9" key="1">
    <citation type="submission" date="2020-05" db="EMBL/GenBank/DDBJ databases">
        <title>Aquincola sp. isolate from soil.</title>
        <authorList>
            <person name="Han J."/>
            <person name="Kim D.-U."/>
        </authorList>
    </citation>
    <scope>NUCLEOTIDE SEQUENCE [LARGE SCALE GENOMIC DNA]</scope>
    <source>
        <strain evidence="8 9">S2</strain>
    </source>
</reference>
<dbReference type="InterPro" id="IPR011701">
    <property type="entry name" value="MFS"/>
</dbReference>
<evidence type="ECO:0000313" key="9">
    <source>
        <dbReference type="Proteomes" id="UP000737171"/>
    </source>
</evidence>
<feature type="transmembrane region" description="Helical" evidence="6">
    <location>
        <begin position="271"/>
        <end position="293"/>
    </location>
</feature>
<evidence type="ECO:0000256" key="2">
    <source>
        <dbReference type="ARBA" id="ARBA00022448"/>
    </source>
</evidence>
<dbReference type="Proteomes" id="UP000737171">
    <property type="component" value="Unassembled WGS sequence"/>
</dbReference>
<evidence type="ECO:0000256" key="1">
    <source>
        <dbReference type="ARBA" id="ARBA00004141"/>
    </source>
</evidence>
<evidence type="ECO:0000256" key="5">
    <source>
        <dbReference type="ARBA" id="ARBA00023136"/>
    </source>
</evidence>
<sequence>MNLHDKQARPAGDEGYLAGRGAAWFAFAMTLGLMIVDYIDRQVIVSLFPYMKQDWGLSDKQLGALVSVVSVTVALGALPVALFADRASRVKSIVAMASVWSLATISCMFTRSYGSLLGARALVGLGEAGYGSVGAALIASHFPARRRGALMAAFFASASVGSVLGVMLGGLIAARWGWQAAFGVVGVPGLVLALLYLKVRDYRTVVLTPQLEAATRTPTGTLRSIGARLLESRTMLWVCIGGAAQLVVVSAVWSWLPSWLNRVQGFEPARAAVMAAGVVLCGALGSVLWGALADRAGLRRPRAKLEVLALLCLASMGVLLAAFAAPAWGVEWSRGTQFALIAAGGCLMTCSVGPVSAVVIDVVHPGVRATGASVLALFQNLFGLAAGPFIAGLLSDRWDLPTALAVMPAFSVLAALAFRRAAASYEPDLRRSADAAAEGAAAAPAVPPALPQRAAA</sequence>
<gene>
    <name evidence="8" type="ORF">HLB44_09520</name>
</gene>
<dbReference type="Pfam" id="PF07690">
    <property type="entry name" value="MFS_1"/>
    <property type="match status" value="1"/>
</dbReference>
<feature type="transmembrane region" description="Helical" evidence="6">
    <location>
        <begin position="93"/>
        <end position="113"/>
    </location>
</feature>
<feature type="domain" description="Major facilitator superfamily (MFS) profile" evidence="7">
    <location>
        <begin position="26"/>
        <end position="426"/>
    </location>
</feature>
<name>A0ABX2EF50_9BURK</name>
<protein>
    <submittedName>
        <fullName evidence="8">MFS transporter</fullName>
    </submittedName>
</protein>
<feature type="transmembrane region" description="Helical" evidence="6">
    <location>
        <begin position="337"/>
        <end position="360"/>
    </location>
</feature>
<keyword evidence="4 6" id="KW-1133">Transmembrane helix</keyword>
<feature type="transmembrane region" description="Helical" evidence="6">
    <location>
        <begin position="372"/>
        <end position="394"/>
    </location>
</feature>
<feature type="transmembrane region" description="Helical" evidence="6">
    <location>
        <begin position="400"/>
        <end position="418"/>
    </location>
</feature>
<dbReference type="PANTHER" id="PTHR23505:SF79">
    <property type="entry name" value="PROTEIN SPINSTER"/>
    <property type="match status" value="1"/>
</dbReference>
<keyword evidence="5 6" id="KW-0472">Membrane</keyword>
<keyword evidence="3 6" id="KW-0812">Transmembrane</keyword>
<organism evidence="8 9">
    <name type="scientific">Pseudaquabacterium terrae</name>
    <dbReference type="NCBI Taxonomy" id="2732868"/>
    <lineage>
        <taxon>Bacteria</taxon>
        <taxon>Pseudomonadati</taxon>
        <taxon>Pseudomonadota</taxon>
        <taxon>Betaproteobacteria</taxon>
        <taxon>Burkholderiales</taxon>
        <taxon>Sphaerotilaceae</taxon>
        <taxon>Pseudaquabacterium</taxon>
    </lineage>
</organism>
<feature type="transmembrane region" description="Helical" evidence="6">
    <location>
        <begin position="119"/>
        <end position="138"/>
    </location>
</feature>
<keyword evidence="2" id="KW-0813">Transport</keyword>
<evidence type="ECO:0000256" key="3">
    <source>
        <dbReference type="ARBA" id="ARBA00022692"/>
    </source>
</evidence>
<evidence type="ECO:0000313" key="8">
    <source>
        <dbReference type="EMBL" id="NRF67221.1"/>
    </source>
</evidence>
<proteinExistence type="predicted"/>
<dbReference type="SUPFAM" id="SSF103473">
    <property type="entry name" value="MFS general substrate transporter"/>
    <property type="match status" value="1"/>
</dbReference>
<comment type="caution">
    <text evidence="8">The sequence shown here is derived from an EMBL/GenBank/DDBJ whole genome shotgun (WGS) entry which is preliminary data.</text>
</comment>
<feature type="transmembrane region" description="Helical" evidence="6">
    <location>
        <begin position="62"/>
        <end position="84"/>
    </location>
</feature>
<feature type="transmembrane region" description="Helical" evidence="6">
    <location>
        <begin position="305"/>
        <end position="325"/>
    </location>
</feature>
<dbReference type="PROSITE" id="PS50850">
    <property type="entry name" value="MFS"/>
    <property type="match status" value="1"/>
</dbReference>
<feature type="transmembrane region" description="Helical" evidence="6">
    <location>
        <begin position="150"/>
        <end position="172"/>
    </location>
</feature>
<evidence type="ECO:0000259" key="7">
    <source>
        <dbReference type="PROSITE" id="PS50850"/>
    </source>
</evidence>
<evidence type="ECO:0000256" key="6">
    <source>
        <dbReference type="SAM" id="Phobius"/>
    </source>
</evidence>
<dbReference type="Gene3D" id="1.20.1250.20">
    <property type="entry name" value="MFS general substrate transporter like domains"/>
    <property type="match status" value="2"/>
</dbReference>